<comment type="caution">
    <text evidence="6">The sequence shown here is derived from an EMBL/GenBank/DDBJ whole genome shotgun (WGS) entry which is preliminary data.</text>
</comment>
<reference evidence="6 7" key="1">
    <citation type="submission" date="2018-06" db="EMBL/GenBank/DDBJ databases">
        <title>Genomic Encyclopedia of Type Strains, Phase IV (KMG-V): Genome sequencing to study the core and pangenomes of soil and plant-associated prokaryotes.</title>
        <authorList>
            <person name="Whitman W."/>
        </authorList>
    </citation>
    <scope>NUCLEOTIDE SEQUENCE [LARGE SCALE GENOMIC DNA]</scope>
    <source>
        <strain evidence="6 7">SRCL-318</strain>
    </source>
</reference>
<dbReference type="InterPro" id="IPR001029">
    <property type="entry name" value="Flagellin_N"/>
</dbReference>
<dbReference type="GO" id="GO:0005576">
    <property type="term" value="C:extracellular region"/>
    <property type="evidence" value="ECO:0007669"/>
    <property type="project" value="UniProtKB-SubCell"/>
</dbReference>
<evidence type="ECO:0000256" key="4">
    <source>
        <dbReference type="ARBA" id="ARBA00023143"/>
    </source>
</evidence>
<keyword evidence="6" id="KW-0969">Cilium</keyword>
<comment type="subcellular location">
    <subcellularLocation>
        <location evidence="1">Bacterial flagellum</location>
    </subcellularLocation>
    <subcellularLocation>
        <location evidence="2">Secreted</location>
    </subcellularLocation>
</comment>
<dbReference type="PANTHER" id="PTHR42792:SF1">
    <property type="entry name" value="FLAGELLAR HOOK-ASSOCIATED PROTEIN 3"/>
    <property type="match status" value="1"/>
</dbReference>
<keyword evidence="6" id="KW-0282">Flagellum</keyword>
<evidence type="ECO:0000313" key="6">
    <source>
        <dbReference type="EMBL" id="PYE22788.1"/>
    </source>
</evidence>
<keyword evidence="6" id="KW-0966">Cell projection</keyword>
<organism evidence="6 7">
    <name type="scientific">Paraburkholderia silvatlantica</name>
    <dbReference type="NCBI Taxonomy" id="321895"/>
    <lineage>
        <taxon>Bacteria</taxon>
        <taxon>Pseudomonadati</taxon>
        <taxon>Pseudomonadota</taxon>
        <taxon>Betaproteobacteria</taxon>
        <taxon>Burkholderiales</taxon>
        <taxon>Burkholderiaceae</taxon>
        <taxon>Paraburkholderia</taxon>
    </lineage>
</organism>
<evidence type="ECO:0000256" key="2">
    <source>
        <dbReference type="ARBA" id="ARBA00004613"/>
    </source>
</evidence>
<keyword evidence="4" id="KW-0975">Bacterial flagellum</keyword>
<evidence type="ECO:0000256" key="3">
    <source>
        <dbReference type="ARBA" id="ARBA00005709"/>
    </source>
</evidence>
<dbReference type="SUPFAM" id="SSF64518">
    <property type="entry name" value="Phase 1 flagellin"/>
    <property type="match status" value="1"/>
</dbReference>
<dbReference type="InterPro" id="IPR001492">
    <property type="entry name" value="Flagellin"/>
</dbReference>
<dbReference type="Proteomes" id="UP000247772">
    <property type="component" value="Unassembled WGS sequence"/>
</dbReference>
<sequence>MRIATSQIFSSSLSTMENQQAQLLQVQQQISTGVAISNPADNPLGAAQAVTLSATSATLTQYSSNQTTALTALQLEDTTLTSVTSTMQSIHSLIIEAQNGSLTDQARQAIAQQMQGDRNQLLTLANTTDGAGNYIFSGFQSTSQVFSNKPGGGVTYNGDAGQRVMQVAGTRNIAVGDTGTSVFQSVQAVGSANVASGSSSNKGTGVISGVTVTDPTQATNNDHYSIAFANDPTTGALTYTVTDNSVSPATTTTPATYTEGNAIPLGSGMSVTMSGTPAAGDAFSVTPATAAQNTDVFASIDSIIAALNTPTSGSQAAVANLNNALNTGLTQIGNSLSNVITVQASVGGREQEVKALQTVTSTNSLQVTSNLADLTSTDTVAAISQFEQLSNALTASQKSFAATQNLSLFQYINP</sequence>
<evidence type="ECO:0000313" key="7">
    <source>
        <dbReference type="Proteomes" id="UP000247772"/>
    </source>
</evidence>
<dbReference type="GO" id="GO:0005198">
    <property type="term" value="F:structural molecule activity"/>
    <property type="evidence" value="ECO:0007669"/>
    <property type="project" value="InterPro"/>
</dbReference>
<accession>A0A2V4TNL1</accession>
<protein>
    <submittedName>
        <fullName evidence="6">Flagellar hook-associated protein 3 FlgL</fullName>
    </submittedName>
</protein>
<dbReference type="EMBL" id="QJSQ01000009">
    <property type="protein sequence ID" value="PYE22788.1"/>
    <property type="molecule type" value="Genomic_DNA"/>
</dbReference>
<gene>
    <name evidence="6" type="ORF">C7410_10984</name>
</gene>
<dbReference type="GO" id="GO:0009424">
    <property type="term" value="C:bacterial-type flagellum hook"/>
    <property type="evidence" value="ECO:0007669"/>
    <property type="project" value="InterPro"/>
</dbReference>
<proteinExistence type="inferred from homology"/>
<feature type="domain" description="Flagellin N-terminal" evidence="5">
    <location>
        <begin position="4"/>
        <end position="139"/>
    </location>
</feature>
<dbReference type="NCBIfam" id="TIGR02550">
    <property type="entry name" value="flagell_flgL"/>
    <property type="match status" value="1"/>
</dbReference>
<dbReference type="Pfam" id="PF00669">
    <property type="entry name" value="Flagellin_N"/>
    <property type="match status" value="1"/>
</dbReference>
<dbReference type="AlphaFoldDB" id="A0A2V4TNL1"/>
<dbReference type="RefSeq" id="WP_110855239.1">
    <property type="nucleotide sequence ID" value="NZ_QJSQ01000009.1"/>
</dbReference>
<dbReference type="PANTHER" id="PTHR42792">
    <property type="entry name" value="FLAGELLIN"/>
    <property type="match status" value="1"/>
</dbReference>
<dbReference type="OrthoDB" id="9768249at2"/>
<name>A0A2V4TNL1_9BURK</name>
<evidence type="ECO:0000256" key="1">
    <source>
        <dbReference type="ARBA" id="ARBA00004365"/>
    </source>
</evidence>
<dbReference type="Gene3D" id="1.20.1330.10">
    <property type="entry name" value="f41 fragment of flagellin, N-terminal domain"/>
    <property type="match status" value="2"/>
</dbReference>
<dbReference type="GO" id="GO:0071973">
    <property type="term" value="P:bacterial-type flagellum-dependent cell motility"/>
    <property type="evidence" value="ECO:0007669"/>
    <property type="project" value="InterPro"/>
</dbReference>
<evidence type="ECO:0000259" key="5">
    <source>
        <dbReference type="Pfam" id="PF00669"/>
    </source>
</evidence>
<dbReference type="InterPro" id="IPR013384">
    <property type="entry name" value="Flagell_FlgL"/>
</dbReference>
<comment type="similarity">
    <text evidence="3">Belongs to the bacterial flagellin family.</text>
</comment>